<feature type="chain" id="PRO_5043863413" description="Cathepsin propeptide inhibitor domain-containing protein" evidence="1">
    <location>
        <begin position="20"/>
        <end position="110"/>
    </location>
</feature>
<dbReference type="SMART" id="SM00848">
    <property type="entry name" value="Inhibitor_I29"/>
    <property type="match status" value="1"/>
</dbReference>
<gene>
    <name evidence="3" type="ORF">EEDITHA_LOCUS20474</name>
</gene>
<protein>
    <recommendedName>
        <fullName evidence="2">Cathepsin propeptide inhibitor domain-containing protein</fullName>
    </recommendedName>
</protein>
<evidence type="ECO:0000259" key="2">
    <source>
        <dbReference type="SMART" id="SM00848"/>
    </source>
</evidence>
<evidence type="ECO:0000313" key="3">
    <source>
        <dbReference type="EMBL" id="CAH2106327.1"/>
    </source>
</evidence>
<evidence type="ECO:0000313" key="4">
    <source>
        <dbReference type="Proteomes" id="UP001153954"/>
    </source>
</evidence>
<keyword evidence="1" id="KW-0732">Signal</keyword>
<dbReference type="InterPro" id="IPR013201">
    <property type="entry name" value="Prot_inhib_I29"/>
</dbReference>
<dbReference type="Proteomes" id="UP001153954">
    <property type="component" value="Unassembled WGS sequence"/>
</dbReference>
<dbReference type="AlphaFoldDB" id="A0AAU9V819"/>
<keyword evidence="4" id="KW-1185">Reference proteome</keyword>
<dbReference type="SUPFAM" id="SSF54001">
    <property type="entry name" value="Cysteine proteinases"/>
    <property type="match status" value="1"/>
</dbReference>
<feature type="domain" description="Cathepsin propeptide inhibitor" evidence="2">
    <location>
        <begin position="50"/>
        <end position="106"/>
    </location>
</feature>
<dbReference type="Pfam" id="PF08246">
    <property type="entry name" value="Inhibitor_I29"/>
    <property type="match status" value="1"/>
</dbReference>
<evidence type="ECO:0000256" key="1">
    <source>
        <dbReference type="SAM" id="SignalP"/>
    </source>
</evidence>
<feature type="signal peptide" evidence="1">
    <location>
        <begin position="1"/>
        <end position="19"/>
    </location>
</feature>
<proteinExistence type="predicted"/>
<name>A0AAU9V819_EUPED</name>
<sequence length="110" mass="13189">MKRLLIITLICLLFSSTNSFQFEDDYSNEDEDSSDEKAPVYELKDAPKLFEKFIKDYHKDYKSKEDRDMHYKNFVSNLKYINEVNRESRSFKVDINLFADLAEDEFSVFE</sequence>
<dbReference type="Gene3D" id="1.10.287.2250">
    <property type="match status" value="1"/>
</dbReference>
<accession>A0AAU9V819</accession>
<dbReference type="EMBL" id="CAKOGL010000029">
    <property type="protein sequence ID" value="CAH2106327.1"/>
    <property type="molecule type" value="Genomic_DNA"/>
</dbReference>
<organism evidence="3 4">
    <name type="scientific">Euphydryas editha</name>
    <name type="common">Edith's checkerspot</name>
    <dbReference type="NCBI Taxonomy" id="104508"/>
    <lineage>
        <taxon>Eukaryota</taxon>
        <taxon>Metazoa</taxon>
        <taxon>Ecdysozoa</taxon>
        <taxon>Arthropoda</taxon>
        <taxon>Hexapoda</taxon>
        <taxon>Insecta</taxon>
        <taxon>Pterygota</taxon>
        <taxon>Neoptera</taxon>
        <taxon>Endopterygota</taxon>
        <taxon>Lepidoptera</taxon>
        <taxon>Glossata</taxon>
        <taxon>Ditrysia</taxon>
        <taxon>Papilionoidea</taxon>
        <taxon>Nymphalidae</taxon>
        <taxon>Nymphalinae</taxon>
        <taxon>Euphydryas</taxon>
    </lineage>
</organism>
<dbReference type="InterPro" id="IPR038765">
    <property type="entry name" value="Papain-like_cys_pep_sf"/>
</dbReference>
<reference evidence="3" key="1">
    <citation type="submission" date="2022-03" db="EMBL/GenBank/DDBJ databases">
        <authorList>
            <person name="Tunstrom K."/>
        </authorList>
    </citation>
    <scope>NUCLEOTIDE SEQUENCE</scope>
</reference>
<comment type="caution">
    <text evidence="3">The sequence shown here is derived from an EMBL/GenBank/DDBJ whole genome shotgun (WGS) entry which is preliminary data.</text>
</comment>